<feature type="transmembrane region" description="Helical" evidence="6">
    <location>
        <begin position="268"/>
        <end position="288"/>
    </location>
</feature>
<protein>
    <recommendedName>
        <fullName evidence="9">Amino acid permease/ SLC12A domain-containing protein</fullName>
    </recommendedName>
</protein>
<sequence>MSKASVFVRDATGLVKAIGPFGAFLFGAQCISPPSSGYITYAWLPYLWPGSSILLILTLGMIFCIFHAITYSQIGSVYPRSGADYVFTSRTFTPLGGFVSNFTLSVFSGLVAGSLIAWIPSTLMSSFFYELGVLTNNAQLIAWSSSLTSGIWVFVVGSLATLVTFVLMIVTPTKTVAYLKYSFYLAMLSWAIILASLASANASTFVSNWNRFMGANNFQQVIPTAIQHGLVYKYSPIIGSAAGLIMGFWIFYGYYIPTFFAGEVKRPARTLILGSIGSLVFMWALFAVGDVLLTRLVSTNWLAAEGYLFYGSPGVMPALPFISFYAAVAYPNLALAIIVFIGFLLSLIALAVTYFYYVSRNIFSWAFDRLVPAKLAEVKPNGAPLYSVILITILAEIGLALSVYTTIFVQINFILFAVLCMLIPVFAALTLPFRKRQVFESSPEIVKRRVANIPLITLIGSITFGYLLWMIYASYAYPAVGGYITPYTIATFLSVAILGVVVYFVSKWYRAKQGIDLSVIYSEIPPE</sequence>
<evidence type="ECO:0000256" key="4">
    <source>
        <dbReference type="ARBA" id="ARBA00022989"/>
    </source>
</evidence>
<name>A0A2R6A7I2_9ARCH</name>
<dbReference type="AlphaFoldDB" id="A0A2R6A7I2"/>
<dbReference type="PANTHER" id="PTHR42770">
    <property type="entry name" value="AMINO ACID TRANSPORTER-RELATED"/>
    <property type="match status" value="1"/>
</dbReference>
<feature type="transmembrane region" description="Helical" evidence="6">
    <location>
        <begin position="95"/>
        <end position="119"/>
    </location>
</feature>
<keyword evidence="2" id="KW-1003">Cell membrane</keyword>
<keyword evidence="5 6" id="KW-0472">Membrane</keyword>
<keyword evidence="4 6" id="KW-1133">Transmembrane helix</keyword>
<dbReference type="EMBL" id="NEXC01000085">
    <property type="protein sequence ID" value="PSN82285.1"/>
    <property type="molecule type" value="Genomic_DNA"/>
</dbReference>
<evidence type="ECO:0008006" key="9">
    <source>
        <dbReference type="Google" id="ProtNLM"/>
    </source>
</evidence>
<dbReference type="PANTHER" id="PTHR42770:SF7">
    <property type="entry name" value="MEMBRANE PROTEIN"/>
    <property type="match status" value="1"/>
</dbReference>
<dbReference type="InterPro" id="IPR050367">
    <property type="entry name" value="APC_superfamily"/>
</dbReference>
<dbReference type="Pfam" id="PF13520">
    <property type="entry name" value="AA_permease_2"/>
    <property type="match status" value="1"/>
</dbReference>
<proteinExistence type="predicted"/>
<keyword evidence="3 6" id="KW-0812">Transmembrane</keyword>
<evidence type="ECO:0000256" key="6">
    <source>
        <dbReference type="SAM" id="Phobius"/>
    </source>
</evidence>
<dbReference type="GO" id="GO:0022857">
    <property type="term" value="F:transmembrane transporter activity"/>
    <property type="evidence" value="ECO:0007669"/>
    <property type="project" value="InterPro"/>
</dbReference>
<feature type="transmembrane region" description="Helical" evidence="6">
    <location>
        <begin position="333"/>
        <end position="357"/>
    </location>
</feature>
<accession>A0A2R6A7I2</accession>
<evidence type="ECO:0000256" key="3">
    <source>
        <dbReference type="ARBA" id="ARBA00022692"/>
    </source>
</evidence>
<reference evidence="7 8" key="1">
    <citation type="submission" date="2017-04" db="EMBL/GenBank/DDBJ databases">
        <title>Novel microbial lineages endemic to geothermal iron-oxide mats fill important gaps in the evolutionary history of Archaea.</title>
        <authorList>
            <person name="Jay Z.J."/>
            <person name="Beam J.P."/>
            <person name="Dlakic M."/>
            <person name="Rusch D.B."/>
            <person name="Kozubal M.A."/>
            <person name="Inskeep W.P."/>
        </authorList>
    </citation>
    <scope>NUCLEOTIDE SEQUENCE [LARGE SCALE GENOMIC DNA]</scope>
    <source>
        <strain evidence="7">OSP_D</strain>
    </source>
</reference>
<feature type="transmembrane region" description="Helical" evidence="6">
    <location>
        <begin position="237"/>
        <end position="256"/>
    </location>
</feature>
<evidence type="ECO:0000256" key="5">
    <source>
        <dbReference type="ARBA" id="ARBA00023136"/>
    </source>
</evidence>
<feature type="transmembrane region" description="Helical" evidence="6">
    <location>
        <begin position="453"/>
        <end position="472"/>
    </location>
</feature>
<evidence type="ECO:0000256" key="1">
    <source>
        <dbReference type="ARBA" id="ARBA00004651"/>
    </source>
</evidence>
<evidence type="ECO:0000256" key="2">
    <source>
        <dbReference type="ARBA" id="ARBA00022475"/>
    </source>
</evidence>
<organism evidence="7 8">
    <name type="scientific">Candidatus Marsarchaeota G1 archaeon OSP_D</name>
    <dbReference type="NCBI Taxonomy" id="1978155"/>
    <lineage>
        <taxon>Archaea</taxon>
        <taxon>Candidatus Marsarchaeota</taxon>
        <taxon>Candidatus Marsarchaeota group 1</taxon>
    </lineage>
</organism>
<evidence type="ECO:0000313" key="7">
    <source>
        <dbReference type="EMBL" id="PSN82285.1"/>
    </source>
</evidence>
<feature type="transmembrane region" description="Helical" evidence="6">
    <location>
        <begin position="53"/>
        <end position="74"/>
    </location>
</feature>
<gene>
    <name evidence="7" type="ORF">B9Q01_08470</name>
</gene>
<feature type="transmembrane region" description="Helical" evidence="6">
    <location>
        <begin position="413"/>
        <end position="433"/>
    </location>
</feature>
<dbReference type="GO" id="GO:0005886">
    <property type="term" value="C:plasma membrane"/>
    <property type="evidence" value="ECO:0007669"/>
    <property type="project" value="UniProtKB-SubCell"/>
</dbReference>
<dbReference type="Proteomes" id="UP000240880">
    <property type="component" value="Unassembled WGS sequence"/>
</dbReference>
<dbReference type="InterPro" id="IPR002293">
    <property type="entry name" value="AA/rel_permease1"/>
</dbReference>
<feature type="transmembrane region" description="Helical" evidence="6">
    <location>
        <begin position="484"/>
        <end position="505"/>
    </location>
</feature>
<feature type="transmembrane region" description="Helical" evidence="6">
    <location>
        <begin position="151"/>
        <end position="171"/>
    </location>
</feature>
<evidence type="ECO:0000313" key="8">
    <source>
        <dbReference type="Proteomes" id="UP000240880"/>
    </source>
</evidence>
<dbReference type="Gene3D" id="1.20.1740.10">
    <property type="entry name" value="Amino acid/polyamine transporter I"/>
    <property type="match status" value="1"/>
</dbReference>
<comment type="subcellular location">
    <subcellularLocation>
        <location evidence="1">Cell membrane</location>
        <topology evidence="1">Multi-pass membrane protein</topology>
    </subcellularLocation>
</comment>
<dbReference type="PIRSF" id="PIRSF006060">
    <property type="entry name" value="AA_transporter"/>
    <property type="match status" value="1"/>
</dbReference>
<comment type="caution">
    <text evidence="7">The sequence shown here is derived from an EMBL/GenBank/DDBJ whole genome shotgun (WGS) entry which is preliminary data.</text>
</comment>
<feature type="transmembrane region" description="Helical" evidence="6">
    <location>
        <begin position="183"/>
        <end position="206"/>
    </location>
</feature>